<dbReference type="EMBL" id="JAOYFB010000038">
    <property type="protein sequence ID" value="KAK4026693.1"/>
    <property type="molecule type" value="Genomic_DNA"/>
</dbReference>
<gene>
    <name evidence="1" type="ORF">OUZ56_015720</name>
</gene>
<sequence>MAAVWFTGHIRKSKERNGNLFRRATRRSVQLVIPERIEHPALQFNHLDSNIILFALLFLSLSQNNFGLNQFVIVAHVMLDRSISYIRLNSGVEGCGSPAHYLVTLMNALYPSVFKCRNLDKFALKISKKWDIFFLGRYVERQKMTCVLLRESNDTAQVHRRNPICF</sequence>
<organism evidence="1 2">
    <name type="scientific">Daphnia magna</name>
    <dbReference type="NCBI Taxonomy" id="35525"/>
    <lineage>
        <taxon>Eukaryota</taxon>
        <taxon>Metazoa</taxon>
        <taxon>Ecdysozoa</taxon>
        <taxon>Arthropoda</taxon>
        <taxon>Crustacea</taxon>
        <taxon>Branchiopoda</taxon>
        <taxon>Diplostraca</taxon>
        <taxon>Cladocera</taxon>
        <taxon>Anomopoda</taxon>
        <taxon>Daphniidae</taxon>
        <taxon>Daphnia</taxon>
    </lineage>
</organism>
<proteinExistence type="predicted"/>
<reference evidence="1 2" key="1">
    <citation type="journal article" date="2023" name="Nucleic Acids Res.">
        <title>The hologenome of Daphnia magna reveals possible DNA methylation and microbiome-mediated evolution of the host genome.</title>
        <authorList>
            <person name="Chaturvedi A."/>
            <person name="Li X."/>
            <person name="Dhandapani V."/>
            <person name="Marshall H."/>
            <person name="Kissane S."/>
            <person name="Cuenca-Cambronero M."/>
            <person name="Asole G."/>
            <person name="Calvet F."/>
            <person name="Ruiz-Romero M."/>
            <person name="Marangio P."/>
            <person name="Guigo R."/>
            <person name="Rago D."/>
            <person name="Mirbahai L."/>
            <person name="Eastwood N."/>
            <person name="Colbourne J.K."/>
            <person name="Zhou J."/>
            <person name="Mallon E."/>
            <person name="Orsini L."/>
        </authorList>
    </citation>
    <scope>NUCLEOTIDE SEQUENCE [LARGE SCALE GENOMIC DNA]</scope>
    <source>
        <strain evidence="1">LRV0_1</strain>
    </source>
</reference>
<dbReference type="Proteomes" id="UP001234178">
    <property type="component" value="Unassembled WGS sequence"/>
</dbReference>
<protein>
    <submittedName>
        <fullName evidence="1">Uncharacterized protein</fullName>
    </submittedName>
</protein>
<name>A0ABR0ANJ7_9CRUS</name>
<accession>A0ABR0ANJ7</accession>
<comment type="caution">
    <text evidence="1">The sequence shown here is derived from an EMBL/GenBank/DDBJ whole genome shotgun (WGS) entry which is preliminary data.</text>
</comment>
<evidence type="ECO:0000313" key="2">
    <source>
        <dbReference type="Proteomes" id="UP001234178"/>
    </source>
</evidence>
<keyword evidence="2" id="KW-1185">Reference proteome</keyword>
<evidence type="ECO:0000313" key="1">
    <source>
        <dbReference type="EMBL" id="KAK4026693.1"/>
    </source>
</evidence>